<proteinExistence type="predicted"/>
<accession>A0ABZ1NU70</accession>
<dbReference type="Pfam" id="PF07228">
    <property type="entry name" value="SpoIIE"/>
    <property type="match status" value="1"/>
</dbReference>
<evidence type="ECO:0000313" key="4">
    <source>
        <dbReference type="Proteomes" id="UP001341259"/>
    </source>
</evidence>
<name>A0ABZ1NU70_STRVL</name>
<dbReference type="InterPro" id="IPR001932">
    <property type="entry name" value="PPM-type_phosphatase-like_dom"/>
</dbReference>
<feature type="domain" description="PPM-type phosphatase" evidence="2">
    <location>
        <begin position="173"/>
        <end position="386"/>
    </location>
</feature>
<reference evidence="3 4" key="1">
    <citation type="submission" date="2022-10" db="EMBL/GenBank/DDBJ databases">
        <title>The complete genomes of actinobacterial strains from the NBC collection.</title>
        <authorList>
            <person name="Joergensen T.S."/>
            <person name="Alvarez Arevalo M."/>
            <person name="Sterndorff E.B."/>
            <person name="Faurdal D."/>
            <person name="Vuksanovic O."/>
            <person name="Mourched A.-S."/>
            <person name="Charusanti P."/>
            <person name="Shaw S."/>
            <person name="Blin K."/>
            <person name="Weber T."/>
        </authorList>
    </citation>
    <scope>NUCLEOTIDE SEQUENCE [LARGE SCALE GENOMIC DNA]</scope>
    <source>
        <strain evidence="3 4">NBC_00456</strain>
    </source>
</reference>
<evidence type="ECO:0000259" key="2">
    <source>
        <dbReference type="SMART" id="SM00331"/>
    </source>
</evidence>
<dbReference type="Gene3D" id="3.60.40.10">
    <property type="entry name" value="PPM-type phosphatase domain"/>
    <property type="match status" value="1"/>
</dbReference>
<organism evidence="3 4">
    <name type="scientific">Streptomyces violaceus</name>
    <name type="common">Streptomyces venezuelae</name>
    <dbReference type="NCBI Taxonomy" id="1936"/>
    <lineage>
        <taxon>Bacteria</taxon>
        <taxon>Bacillati</taxon>
        <taxon>Actinomycetota</taxon>
        <taxon>Actinomycetes</taxon>
        <taxon>Kitasatosporales</taxon>
        <taxon>Streptomycetaceae</taxon>
        <taxon>Streptomyces</taxon>
    </lineage>
</organism>
<dbReference type="RefSeq" id="WP_328340592.1">
    <property type="nucleotide sequence ID" value="NZ_CP107906.1"/>
</dbReference>
<dbReference type="EMBL" id="CP107906">
    <property type="protein sequence ID" value="WUG95319.1"/>
    <property type="molecule type" value="Genomic_DNA"/>
</dbReference>
<keyword evidence="4" id="KW-1185">Reference proteome</keyword>
<dbReference type="InterPro" id="IPR036457">
    <property type="entry name" value="PPM-type-like_dom_sf"/>
</dbReference>
<dbReference type="SUPFAM" id="SSF81606">
    <property type="entry name" value="PP2C-like"/>
    <property type="match status" value="1"/>
</dbReference>
<evidence type="ECO:0000256" key="1">
    <source>
        <dbReference type="ARBA" id="ARBA00022801"/>
    </source>
</evidence>
<protein>
    <submittedName>
        <fullName evidence="3">Serine/threonine-protein phosphatase</fullName>
    </submittedName>
</protein>
<evidence type="ECO:0000313" key="3">
    <source>
        <dbReference type="EMBL" id="WUG95319.1"/>
    </source>
</evidence>
<dbReference type="PANTHER" id="PTHR43156:SF2">
    <property type="entry name" value="STAGE II SPORULATION PROTEIN E"/>
    <property type="match status" value="1"/>
</dbReference>
<dbReference type="SMART" id="SM00331">
    <property type="entry name" value="PP2C_SIG"/>
    <property type="match status" value="1"/>
</dbReference>
<dbReference type="Proteomes" id="UP001341259">
    <property type="component" value="Chromosome"/>
</dbReference>
<sequence length="389" mass="42369">MNRFVAAERALRTAAPHQLLDAVRRVLTDQYAADSVELFLADYGLTVLQPVSVLPHTLQPVSVHNSPAGRAFGAQEPCVEALSGDPADRVRAHLPVTVRGDRLGVLTVVLPGGEHTDGCLGELAEIAQVLGHEVVVAERDTDLYLQARRRDRLTLAAEMQWQLLPGRSCSRPEYELGAQLEPAYAIFGDNFDWSATADRLSLYVTNGMGEGIEASLLTNLAINALRNARRAGLPLADQAALADQAVYAHYRGRCYLSVLMLDFDLATGRVRAVDAGSPRLLRLRRGAVERVDFDAQLPLGMFEETDYVAQEFRAEPGDRLVFVSDGVYDVASPGGEAYGDIALARAIQSTRLLPAADVPRAVLRELNGHRGRPVADDDALVVCLDWRGR</sequence>
<dbReference type="InterPro" id="IPR052016">
    <property type="entry name" value="Bact_Sigma-Reg"/>
</dbReference>
<keyword evidence="1" id="KW-0378">Hydrolase</keyword>
<dbReference type="PANTHER" id="PTHR43156">
    <property type="entry name" value="STAGE II SPORULATION PROTEIN E-RELATED"/>
    <property type="match status" value="1"/>
</dbReference>
<gene>
    <name evidence="3" type="ORF">OHB29_20960</name>
</gene>